<keyword evidence="2" id="KW-0732">Signal</keyword>
<proteinExistence type="predicted"/>
<evidence type="ECO:0000313" key="3">
    <source>
        <dbReference type="EMBL" id="SQA76996.1"/>
    </source>
</evidence>
<evidence type="ECO:0000256" key="1">
    <source>
        <dbReference type="SAM" id="MobiDB-lite"/>
    </source>
</evidence>
<dbReference type="Proteomes" id="UP000249891">
    <property type="component" value="Unassembled WGS sequence"/>
</dbReference>
<evidence type="ECO:0008006" key="5">
    <source>
        <dbReference type="Google" id="ProtNLM"/>
    </source>
</evidence>
<dbReference type="AlphaFoldDB" id="A0A2X2R7B5"/>
<accession>A0A2X2R7B5</accession>
<dbReference type="EMBL" id="UARG01000017">
    <property type="protein sequence ID" value="SQA76996.1"/>
    <property type="molecule type" value="Genomic_DNA"/>
</dbReference>
<feature type="chain" id="PRO_5015953737" description="DUF4398 domain-containing protein" evidence="2">
    <location>
        <begin position="24"/>
        <end position="196"/>
    </location>
</feature>
<reference evidence="3 4" key="1">
    <citation type="submission" date="2018-06" db="EMBL/GenBank/DDBJ databases">
        <authorList>
            <consortium name="Pathogen Informatics"/>
            <person name="Doyle S."/>
        </authorList>
    </citation>
    <scope>NUCLEOTIDE SEQUENCE [LARGE SCALE GENOMIC DNA]</scope>
    <source>
        <strain evidence="3 4">NCTC11546</strain>
    </source>
</reference>
<protein>
    <recommendedName>
        <fullName evidence="5">DUF4398 domain-containing protein</fullName>
    </recommendedName>
</protein>
<evidence type="ECO:0000313" key="4">
    <source>
        <dbReference type="Proteomes" id="UP000249891"/>
    </source>
</evidence>
<feature type="signal peptide" evidence="2">
    <location>
        <begin position="1"/>
        <end position="23"/>
    </location>
</feature>
<gene>
    <name evidence="3" type="ORF">NCTC11546_00198</name>
</gene>
<evidence type="ECO:0000256" key="2">
    <source>
        <dbReference type="SAM" id="SignalP"/>
    </source>
</evidence>
<organism evidence="3 4">
    <name type="scientific">Capnocytophaga ochracea</name>
    <dbReference type="NCBI Taxonomy" id="1018"/>
    <lineage>
        <taxon>Bacteria</taxon>
        <taxon>Pseudomonadati</taxon>
        <taxon>Bacteroidota</taxon>
        <taxon>Flavobacteriia</taxon>
        <taxon>Flavobacteriales</taxon>
        <taxon>Flavobacteriaceae</taxon>
        <taxon>Capnocytophaga</taxon>
    </lineage>
</organism>
<sequence>MKNNFLKLFLLAIVTIAFRGALSAQSTDKQHLSREELAIAQAKQIANELALSDVASKQFIETFCQYQKELWALRSEKRTDTPADMITEDQAKKAIQEQFEHSQRILDLRKDYYAKYSKFLTQKQIKRVYDLEKKAMNRFQENFFYLHKQRADLYQQRLNERKQKMDERKQKMDEKRQKMDEKRQKINELRKEISKL</sequence>
<feature type="region of interest" description="Disordered" evidence="1">
    <location>
        <begin position="160"/>
        <end position="184"/>
    </location>
</feature>
<name>A0A2X2R7B5_CAPOC</name>
<dbReference type="RefSeq" id="WP_128090637.1">
    <property type="nucleotide sequence ID" value="NZ_UARG01000017.1"/>
</dbReference>